<dbReference type="AlphaFoldDB" id="A0AAE3KB15"/>
<dbReference type="RefSeq" id="WP_253476119.1">
    <property type="nucleotide sequence ID" value="NZ_JALJXV010000003.1"/>
</dbReference>
<keyword evidence="2" id="KW-1185">Reference proteome</keyword>
<comment type="caution">
    <text evidence="1">The sequence shown here is derived from an EMBL/GenBank/DDBJ whole genome shotgun (WGS) entry which is preliminary data.</text>
</comment>
<reference evidence="1" key="1">
    <citation type="submission" date="2022-03" db="EMBL/GenBank/DDBJ databases">
        <title>Genomic Encyclopedia of Type Strains, Phase III (KMG-III): the genomes of soil and plant-associated and newly described type strains.</title>
        <authorList>
            <person name="Whitman W."/>
        </authorList>
    </citation>
    <scope>NUCLEOTIDE SEQUENCE</scope>
    <source>
        <strain evidence="1">ANL 6-2</strain>
    </source>
</reference>
<dbReference type="Proteomes" id="UP001205843">
    <property type="component" value="Unassembled WGS sequence"/>
</dbReference>
<dbReference type="EMBL" id="JALJXV010000003">
    <property type="protein sequence ID" value="MCP1674254.1"/>
    <property type="molecule type" value="Genomic_DNA"/>
</dbReference>
<proteinExistence type="predicted"/>
<name>A0AAE3KB15_9GAMM</name>
<accession>A0AAE3KB15</accession>
<sequence length="493" mass="51244">MAYEDLNAAVAELEKSVARPAQACVGHVDQHGRFIELARLVNGPLEQGGEPVTRVQLKGAGIDLLGVSLREQAPRGGVMTLEGADASAQRVAELLGLSGAAQATLGDRAGMAVERMDVGDLMRAVLRNPELSSFRVGASAKRLEASLNEAVSVERGQVLGGGDDLGVLRRALEQGGGEPILRQTRGADGEARLVAVEVSSASDANGRDALAIQYASIKAMHAAGMTRGEASLVEDAQSGALYLVRDRAGAPLIKPQQTAEGFRVRRSHMYAGAVVLSAEQVRRMAPAGNARQANMAWERAIDVQARLGSRAEAINAQAAAMLAPLLGATSTSGPGYIATIKGDGELRVEIDSARNGYQPDHLNAANRADIAAGGFEGVVPASASLEDLIERNTMIGVRAEIDRHGAEQSFARARSASKAFVATVRELDASGMLSAGTARRLTSGLGRPIGHHLDGAEAAPRAVTISAGSAKAGLDFARRAANQNQVGYSYGNG</sequence>
<evidence type="ECO:0000313" key="1">
    <source>
        <dbReference type="EMBL" id="MCP1674254.1"/>
    </source>
</evidence>
<protein>
    <submittedName>
        <fullName evidence="1">Uncharacterized protein</fullName>
    </submittedName>
</protein>
<organism evidence="1 2">
    <name type="scientific">Natronocella acetinitrilica</name>
    <dbReference type="NCBI Taxonomy" id="414046"/>
    <lineage>
        <taxon>Bacteria</taxon>
        <taxon>Pseudomonadati</taxon>
        <taxon>Pseudomonadota</taxon>
        <taxon>Gammaproteobacteria</taxon>
        <taxon>Chromatiales</taxon>
        <taxon>Ectothiorhodospiraceae</taxon>
        <taxon>Natronocella</taxon>
    </lineage>
</organism>
<evidence type="ECO:0000313" key="2">
    <source>
        <dbReference type="Proteomes" id="UP001205843"/>
    </source>
</evidence>
<gene>
    <name evidence="1" type="ORF">J2T57_001356</name>
</gene>